<comment type="caution">
    <text evidence="1">The sequence shown here is derived from an EMBL/GenBank/DDBJ whole genome shotgun (WGS) entry which is preliminary data.</text>
</comment>
<dbReference type="Proteomes" id="UP000216802">
    <property type="component" value="Unassembled WGS sequence"/>
</dbReference>
<evidence type="ECO:0000313" key="2">
    <source>
        <dbReference type="Proteomes" id="UP000216802"/>
    </source>
</evidence>
<accession>A0A269XV80</accession>
<sequence length="230" mass="27390">MNVNTYSVALDGKTIYKNTWSGWHKLAFAKVDSSHYTFNALAKYGYQSSRRWRLKYKSGKKELINYQAMGYTTVWHKYSPAVKYKFRTADNTDFFYDTWRPAYLDMNIDSTDLYSSYKDAKNEDNSVSTFSNSRKQIEAKWISKNQQDNVLELKIDGTFYYENNDSHNVRPYNAFRSDGSIWSYFKPTSKYAMLKKGTHIYKGTEWTYFYDNDSNNKTYKYNGSHWKLEY</sequence>
<proteinExistence type="predicted"/>
<dbReference type="AlphaFoldDB" id="A0A269XV80"/>
<protein>
    <submittedName>
        <fullName evidence="1">Uncharacterized protein</fullName>
    </submittedName>
</protein>
<reference evidence="1 2" key="1">
    <citation type="submission" date="2017-04" db="EMBL/GenBank/DDBJ databases">
        <title>Kefir bacterial isolates.</title>
        <authorList>
            <person name="Kim Y."/>
            <person name="Blasche S."/>
            <person name="Patil K.R."/>
        </authorList>
    </citation>
    <scope>NUCLEOTIDE SEQUENCE [LARGE SCALE GENOMIC DNA]</scope>
    <source>
        <strain evidence="1 2">OG2</strain>
    </source>
</reference>
<dbReference type="EMBL" id="NCXI01000135">
    <property type="protein sequence ID" value="PAK77223.1"/>
    <property type="molecule type" value="Genomic_DNA"/>
</dbReference>
<name>A0A269XV80_9LACO</name>
<gene>
    <name evidence="1" type="ORF">B8W98_11275</name>
</gene>
<evidence type="ECO:0000313" key="1">
    <source>
        <dbReference type="EMBL" id="PAK77223.1"/>
    </source>
</evidence>
<organism evidence="1 2">
    <name type="scientific">Lentilactobacillus parakefiri</name>
    <dbReference type="NCBI Taxonomy" id="152332"/>
    <lineage>
        <taxon>Bacteria</taxon>
        <taxon>Bacillati</taxon>
        <taxon>Bacillota</taxon>
        <taxon>Bacilli</taxon>
        <taxon>Lactobacillales</taxon>
        <taxon>Lactobacillaceae</taxon>
        <taxon>Lentilactobacillus</taxon>
    </lineage>
</organism>